<dbReference type="Gene3D" id="3.40.630.30">
    <property type="match status" value="1"/>
</dbReference>
<dbReference type="PANTHER" id="PTHR43420">
    <property type="entry name" value="ACETYLTRANSFERASE"/>
    <property type="match status" value="1"/>
</dbReference>
<dbReference type="SUPFAM" id="SSF55729">
    <property type="entry name" value="Acyl-CoA N-acyltransferases (Nat)"/>
    <property type="match status" value="1"/>
</dbReference>
<keyword evidence="1" id="KW-0808">Transferase</keyword>
<dbReference type="InterPro" id="IPR000182">
    <property type="entry name" value="GNAT_dom"/>
</dbReference>
<keyword evidence="2" id="KW-0012">Acyltransferase</keyword>
<evidence type="ECO:0000313" key="4">
    <source>
        <dbReference type="EMBL" id="QHT03757.1"/>
    </source>
</evidence>
<proteinExistence type="predicted"/>
<dbReference type="GO" id="GO:0016747">
    <property type="term" value="F:acyltransferase activity, transferring groups other than amino-acyl groups"/>
    <property type="evidence" value="ECO:0007669"/>
    <property type="project" value="InterPro"/>
</dbReference>
<dbReference type="InterPro" id="IPR050680">
    <property type="entry name" value="YpeA/RimI_acetyltransf"/>
</dbReference>
<dbReference type="AlphaFoldDB" id="A0A6C0CHY0"/>
<evidence type="ECO:0000259" key="3">
    <source>
        <dbReference type="PROSITE" id="PS51186"/>
    </source>
</evidence>
<feature type="domain" description="N-acetyltransferase" evidence="3">
    <location>
        <begin position="1"/>
        <end position="122"/>
    </location>
</feature>
<name>A0A6C0CHY0_9ZZZZ</name>
<dbReference type="EMBL" id="MN739416">
    <property type="protein sequence ID" value="QHT03757.1"/>
    <property type="molecule type" value="Genomic_DNA"/>
</dbReference>
<dbReference type="CDD" id="cd04301">
    <property type="entry name" value="NAT_SF"/>
    <property type="match status" value="1"/>
</dbReference>
<dbReference type="Pfam" id="PF00583">
    <property type="entry name" value="Acetyltransf_1"/>
    <property type="match status" value="1"/>
</dbReference>
<protein>
    <recommendedName>
        <fullName evidence="3">N-acetyltransferase domain-containing protein</fullName>
    </recommendedName>
</protein>
<sequence>MIGTPSQYSPSKLIGPNPPAELSPGEYFSNLKEGNKIVASLWVKKYNESYILRDVFVLPEERGKGYGSRLVQGIVDHLKPKDLPIYLYVDPQNKPAVSLYKNLGFVRIKRETVYGDKYAYKE</sequence>
<accession>A0A6C0CHY0</accession>
<evidence type="ECO:0000256" key="2">
    <source>
        <dbReference type="ARBA" id="ARBA00023315"/>
    </source>
</evidence>
<organism evidence="4">
    <name type="scientific">viral metagenome</name>
    <dbReference type="NCBI Taxonomy" id="1070528"/>
    <lineage>
        <taxon>unclassified sequences</taxon>
        <taxon>metagenomes</taxon>
        <taxon>organismal metagenomes</taxon>
    </lineage>
</organism>
<reference evidence="4" key="1">
    <citation type="journal article" date="2020" name="Nature">
        <title>Giant virus diversity and host interactions through global metagenomics.</title>
        <authorList>
            <person name="Schulz F."/>
            <person name="Roux S."/>
            <person name="Paez-Espino D."/>
            <person name="Jungbluth S."/>
            <person name="Walsh D.A."/>
            <person name="Denef V.J."/>
            <person name="McMahon K.D."/>
            <person name="Konstantinidis K.T."/>
            <person name="Eloe-Fadrosh E.A."/>
            <person name="Kyrpides N.C."/>
            <person name="Woyke T."/>
        </authorList>
    </citation>
    <scope>NUCLEOTIDE SEQUENCE</scope>
    <source>
        <strain evidence="4">GVMAG-M-3300021120-1</strain>
    </source>
</reference>
<dbReference type="InterPro" id="IPR016181">
    <property type="entry name" value="Acyl_CoA_acyltransferase"/>
</dbReference>
<dbReference type="PANTHER" id="PTHR43420:SF12">
    <property type="entry name" value="N-ACETYLTRANSFERASE DOMAIN-CONTAINING PROTEIN"/>
    <property type="match status" value="1"/>
</dbReference>
<dbReference type="PROSITE" id="PS51186">
    <property type="entry name" value="GNAT"/>
    <property type="match status" value="1"/>
</dbReference>
<evidence type="ECO:0000256" key="1">
    <source>
        <dbReference type="ARBA" id="ARBA00022679"/>
    </source>
</evidence>